<reference evidence="2" key="1">
    <citation type="submission" date="2020-09" db="EMBL/GenBank/DDBJ databases">
        <title>Streptomyces canutascabiei sp. nov., which causes potato common scab and is distributed across the world.</title>
        <authorList>
            <person name="Nguyen H.P."/>
            <person name="Weisberg A.J."/>
            <person name="Chang J.H."/>
            <person name="Clarke C.R."/>
        </authorList>
    </citation>
    <scope>NUCLEOTIDE SEQUENCE</scope>
    <source>
        <strain evidence="2">ID-01-6.2a</strain>
    </source>
</reference>
<feature type="compositionally biased region" description="Low complexity" evidence="1">
    <location>
        <begin position="1"/>
        <end position="19"/>
    </location>
</feature>
<sequence length="373" mass="38841">MRTRSGRAAAQGTAADTSANGGSERHRAETTLAGSWLVLGKDGRLTAYARARAGLLRWTQTRPGGAEWTGPDLFPVAGLTDLHVVQGADTYVHFLGRREVAKGDGPPAVDVVHAIQYQTGRPVTEWRSLGNPHKDAAKAARFGTPTGAVSAGGNVHVFARNAGGGVMLRRELAGGKWSAWTDLKGRLVQDPVAVVAFASGYVEALAGGQDLVMRWTQEKPDGAFAQAPTVPLSVARGSVVGLETAPDRATYYWTDPATGGVVAHRPYGPVIPLGGTPAEGPMAVLRVPLDGYDCTVLAHRDVGGQIVLAACGTENEQAGVWWSPTRERGVGAPALARDAYGRVVLGVIDAGGALRIARQNDEAGLALAPSVAV</sequence>
<organism evidence="2 3">
    <name type="scientific">Streptomyces caniscabiei</name>
    <dbReference type="NCBI Taxonomy" id="2746961"/>
    <lineage>
        <taxon>Bacteria</taxon>
        <taxon>Bacillati</taxon>
        <taxon>Actinomycetota</taxon>
        <taxon>Actinomycetes</taxon>
        <taxon>Kitasatosporales</taxon>
        <taxon>Streptomycetaceae</taxon>
        <taxon>Streptomyces</taxon>
    </lineage>
</organism>
<gene>
    <name evidence="2" type="ORF">IHE70_33715</name>
</gene>
<evidence type="ECO:0000313" key="3">
    <source>
        <dbReference type="Proteomes" id="UP000661025"/>
    </source>
</evidence>
<accession>A0A927L9R3</accession>
<proteinExistence type="predicted"/>
<dbReference type="EMBL" id="JACYXT010000018">
    <property type="protein sequence ID" value="MBD9728050.1"/>
    <property type="molecule type" value="Genomic_DNA"/>
</dbReference>
<evidence type="ECO:0000313" key="2">
    <source>
        <dbReference type="EMBL" id="MBD9728050.1"/>
    </source>
</evidence>
<evidence type="ECO:0000256" key="1">
    <source>
        <dbReference type="SAM" id="MobiDB-lite"/>
    </source>
</evidence>
<dbReference type="SUPFAM" id="SSF89372">
    <property type="entry name" value="Fucose-specific lectin"/>
    <property type="match status" value="1"/>
</dbReference>
<dbReference type="AlphaFoldDB" id="A0A927L9R3"/>
<feature type="region of interest" description="Disordered" evidence="1">
    <location>
        <begin position="1"/>
        <end position="27"/>
    </location>
</feature>
<comment type="caution">
    <text evidence="2">The sequence shown here is derived from an EMBL/GenBank/DDBJ whole genome shotgun (WGS) entry which is preliminary data.</text>
</comment>
<name>A0A927L9R3_9ACTN</name>
<protein>
    <submittedName>
        <fullName evidence="2">Uncharacterized protein</fullName>
    </submittedName>
</protein>
<dbReference type="Proteomes" id="UP000661025">
    <property type="component" value="Unassembled WGS sequence"/>
</dbReference>
<dbReference type="GeneID" id="79929850"/>
<dbReference type="RefSeq" id="WP_086801861.1">
    <property type="nucleotide sequence ID" value="NZ_CP119182.1"/>
</dbReference>